<evidence type="ECO:0000313" key="3">
    <source>
        <dbReference type="Proteomes" id="UP000011910"/>
    </source>
</evidence>
<protein>
    <submittedName>
        <fullName evidence="2">Uncharacterized protein</fullName>
    </submittedName>
</protein>
<keyword evidence="1" id="KW-1133">Transmembrane helix</keyword>
<dbReference type="EMBL" id="AODQ01000005">
    <property type="protein sequence ID" value="EMR04474.1"/>
    <property type="molecule type" value="Genomic_DNA"/>
</dbReference>
<keyword evidence="1" id="KW-0472">Membrane</keyword>
<keyword evidence="3" id="KW-1185">Reference proteome</keyword>
<comment type="caution">
    <text evidence="2">The sequence shown here is derived from an EMBL/GenBank/DDBJ whole genome shotgun (WGS) entry which is preliminary data.</text>
</comment>
<gene>
    <name evidence="2" type="ORF">ADICEAN_00372</name>
</gene>
<dbReference type="Proteomes" id="UP000011910">
    <property type="component" value="Unassembled WGS sequence"/>
</dbReference>
<feature type="transmembrane region" description="Helical" evidence="1">
    <location>
        <begin position="15"/>
        <end position="35"/>
    </location>
</feature>
<reference evidence="2 3" key="1">
    <citation type="journal article" date="2013" name="Genome Announc.">
        <title>Draft Genome Sequence of Cesiribacter andamanensis Strain AMV16T, Isolated from a Soil Sample from a Mud Volcano in the Andaman Islands, India.</title>
        <authorList>
            <person name="Shivaji S."/>
            <person name="Ara S."/>
            <person name="Begum Z."/>
            <person name="Srinivas T.N."/>
            <person name="Singh A."/>
            <person name="Kumar Pinnaka A."/>
        </authorList>
    </citation>
    <scope>NUCLEOTIDE SEQUENCE [LARGE SCALE GENOMIC DNA]</scope>
    <source>
        <strain evidence="2 3">AMV16</strain>
    </source>
</reference>
<dbReference type="STRING" id="1279009.ADICEAN_00372"/>
<dbReference type="AlphaFoldDB" id="M7P1I4"/>
<sequence length="40" mass="5060">MPDSSQPQNNQYPWWKLYSLLLGFLLLQIVFYYWLTIRWH</sequence>
<accession>M7P1I4</accession>
<evidence type="ECO:0000256" key="1">
    <source>
        <dbReference type="SAM" id="Phobius"/>
    </source>
</evidence>
<proteinExistence type="predicted"/>
<keyword evidence="1" id="KW-0812">Transmembrane</keyword>
<dbReference type="RefSeq" id="WP_009193781.1">
    <property type="nucleotide sequence ID" value="NZ_AODQ01000005.1"/>
</dbReference>
<organism evidence="2 3">
    <name type="scientific">Cesiribacter andamanensis AMV16</name>
    <dbReference type="NCBI Taxonomy" id="1279009"/>
    <lineage>
        <taxon>Bacteria</taxon>
        <taxon>Pseudomonadati</taxon>
        <taxon>Bacteroidota</taxon>
        <taxon>Cytophagia</taxon>
        <taxon>Cytophagales</taxon>
        <taxon>Cesiribacteraceae</taxon>
        <taxon>Cesiribacter</taxon>
    </lineage>
</organism>
<evidence type="ECO:0000313" key="2">
    <source>
        <dbReference type="EMBL" id="EMR04474.1"/>
    </source>
</evidence>
<name>M7P1I4_9BACT</name>